<sequence>MPMKQHGRPSAALGLPLSDLHRCGATYAASAQNRGFTFFAARHTGNIAHSQPAIDHMTNDQSRWITTPITAEFVRGALELERTDRGVLPHRLPARARAQCADPQLAMAESQPSGVRLVFQTRATEIELDVLPTRYVYAGVPPRPLGVYDLLVDGKLVGQGNADGGDIVTIDMAAGTASRRQGAVGTVKFADVVARRDRDERAVVEIWLPHNEITELVALRTNAPVEPVSSDGRRVWLHHGSSISHGSNAGSPTATWAALASFAGNVELINLGFGGSALLDPFTARAMRDMPADLISLKIGINLVNADLMRLRAFGPAVHGFLDTIREGHPVTPLLVISPLYCPIHEDTPGPGAFDMTALTSGKVSFRATGDPAKRKAGKLTLTVIRDELRRIVEQRAADDRHLHYLDGLELYGQRDFAELPLPDQLHPDEATHRRIGERFARVVFGGGGVFSVG</sequence>
<organism evidence="2 3">
    <name type="scientific">Paraburkholderia megapolitana</name>
    <dbReference type="NCBI Taxonomy" id="420953"/>
    <lineage>
        <taxon>Bacteria</taxon>
        <taxon>Pseudomonadati</taxon>
        <taxon>Pseudomonadota</taxon>
        <taxon>Betaproteobacteria</taxon>
        <taxon>Burkholderiales</taxon>
        <taxon>Burkholderiaceae</taxon>
        <taxon>Paraburkholderia</taxon>
    </lineage>
</organism>
<dbReference type="InterPro" id="IPR036514">
    <property type="entry name" value="SGNH_hydro_sf"/>
</dbReference>
<dbReference type="EMBL" id="FOQU01000004">
    <property type="protein sequence ID" value="SFI73860.1"/>
    <property type="molecule type" value="Genomic_DNA"/>
</dbReference>
<dbReference type="Gene3D" id="3.40.50.1110">
    <property type="entry name" value="SGNH hydrolase"/>
    <property type="match status" value="1"/>
</dbReference>
<accession>A0A1I3KNC5</accession>
<gene>
    <name evidence="2" type="ORF">SAMN05192543_10456</name>
</gene>
<evidence type="ECO:0000259" key="1">
    <source>
        <dbReference type="Pfam" id="PF14606"/>
    </source>
</evidence>
<dbReference type="STRING" id="420953.SAMN05192543_10456"/>
<evidence type="ECO:0000313" key="3">
    <source>
        <dbReference type="Proteomes" id="UP000199548"/>
    </source>
</evidence>
<keyword evidence="3" id="KW-1185">Reference proteome</keyword>
<evidence type="ECO:0000313" key="2">
    <source>
        <dbReference type="EMBL" id="SFI73860.1"/>
    </source>
</evidence>
<dbReference type="InterPro" id="IPR013830">
    <property type="entry name" value="SGNH_hydro"/>
</dbReference>
<feature type="domain" description="SGNH hydrolase-type esterase" evidence="1">
    <location>
        <begin position="239"/>
        <end position="337"/>
    </location>
</feature>
<dbReference type="AlphaFoldDB" id="A0A1I3KNC5"/>
<name>A0A1I3KNC5_9BURK</name>
<dbReference type="SUPFAM" id="SSF52266">
    <property type="entry name" value="SGNH hydrolase"/>
    <property type="match status" value="1"/>
</dbReference>
<dbReference type="Proteomes" id="UP000199548">
    <property type="component" value="Unassembled WGS sequence"/>
</dbReference>
<reference evidence="2 3" key="1">
    <citation type="submission" date="2016-10" db="EMBL/GenBank/DDBJ databases">
        <authorList>
            <person name="de Groot N.N."/>
        </authorList>
    </citation>
    <scope>NUCLEOTIDE SEQUENCE [LARGE SCALE GENOMIC DNA]</scope>
    <source>
        <strain evidence="2 3">LMG 23650</strain>
    </source>
</reference>
<proteinExistence type="predicted"/>
<keyword evidence="2" id="KW-0378">Hydrolase</keyword>
<dbReference type="Pfam" id="PF14606">
    <property type="entry name" value="Lipase_GDSL_3"/>
    <property type="match status" value="1"/>
</dbReference>
<dbReference type="GO" id="GO:0016788">
    <property type="term" value="F:hydrolase activity, acting on ester bonds"/>
    <property type="evidence" value="ECO:0007669"/>
    <property type="project" value="UniProtKB-ARBA"/>
</dbReference>
<dbReference type="Gene3D" id="2.60.120.260">
    <property type="entry name" value="Galactose-binding domain-like"/>
    <property type="match status" value="1"/>
</dbReference>
<protein>
    <submittedName>
        <fullName evidence="2">GDSL-like Lipase/Acylhydrolase family protein</fullName>
    </submittedName>
</protein>